<dbReference type="NCBIfam" id="NF002458">
    <property type="entry name" value="PRK01641.1"/>
    <property type="match status" value="1"/>
</dbReference>
<sequence length="207" mass="23395">MTTPFVNLTSSVVFLEHDNIDTDQLLPKQFLNRITRKGYGDYLLFDWRYLNGDIHSPNHDFVLNQAASHNAKILVTGQNFGCGSSREHAPWAIADYGFKAIIADSFADIFHANCLNNQILPVTLTAPLLNDLKDACKQDPNLQVNIDLDEQTVSWSVPTTKRHTLAHFDIAPHHKENLLHGWDKIGKTLVKEAMISDFESNQADWLT</sequence>
<evidence type="ECO:0000256" key="3">
    <source>
        <dbReference type="ARBA" id="ARBA00004729"/>
    </source>
</evidence>
<evidence type="ECO:0000256" key="9">
    <source>
        <dbReference type="ARBA" id="ARBA00023304"/>
    </source>
</evidence>
<dbReference type="InterPro" id="IPR015928">
    <property type="entry name" value="Aconitase/3IPM_dehydase_swvl"/>
</dbReference>
<keyword evidence="9 10" id="KW-0100">Branched-chain amino acid biosynthesis</keyword>
<comment type="subunit">
    <text evidence="5 10">Heterodimer of LeuC and LeuD.</text>
</comment>
<evidence type="ECO:0000313" key="12">
    <source>
        <dbReference type="EMBL" id="RPJ65395.1"/>
    </source>
</evidence>
<dbReference type="Pfam" id="PF00694">
    <property type="entry name" value="Aconitase_C"/>
    <property type="match status" value="1"/>
</dbReference>
<comment type="caution">
    <text evidence="12">The sequence shown here is derived from an EMBL/GenBank/DDBJ whole genome shotgun (WGS) entry which is preliminary data.</text>
</comment>
<dbReference type="GO" id="GO:0009098">
    <property type="term" value="P:L-leucine biosynthetic process"/>
    <property type="evidence" value="ECO:0007669"/>
    <property type="project" value="UniProtKB-UniRule"/>
</dbReference>
<dbReference type="SUPFAM" id="SSF52016">
    <property type="entry name" value="LeuD/IlvD-like"/>
    <property type="match status" value="1"/>
</dbReference>
<proteinExistence type="inferred from homology"/>
<evidence type="ECO:0000256" key="4">
    <source>
        <dbReference type="ARBA" id="ARBA00009845"/>
    </source>
</evidence>
<organism evidence="12 13">
    <name type="scientific">Alteromonas sediminis</name>
    <dbReference type="NCBI Taxonomy" id="2259342"/>
    <lineage>
        <taxon>Bacteria</taxon>
        <taxon>Pseudomonadati</taxon>
        <taxon>Pseudomonadota</taxon>
        <taxon>Gammaproteobacteria</taxon>
        <taxon>Alteromonadales</taxon>
        <taxon>Alteromonadaceae</taxon>
        <taxon>Alteromonas/Salinimonas group</taxon>
        <taxon>Alteromonas</taxon>
    </lineage>
</organism>
<dbReference type="InterPro" id="IPR004431">
    <property type="entry name" value="3-IsopropMal_deHydase_ssu"/>
</dbReference>
<dbReference type="Proteomes" id="UP000275281">
    <property type="component" value="Unassembled WGS sequence"/>
</dbReference>
<dbReference type="Gene3D" id="3.20.19.10">
    <property type="entry name" value="Aconitase, domain 4"/>
    <property type="match status" value="1"/>
</dbReference>
<dbReference type="GO" id="GO:0003861">
    <property type="term" value="F:3-isopropylmalate dehydratase activity"/>
    <property type="evidence" value="ECO:0007669"/>
    <property type="project" value="UniProtKB-UniRule"/>
</dbReference>
<dbReference type="EMBL" id="RPOK01000005">
    <property type="protein sequence ID" value="RPJ65395.1"/>
    <property type="molecule type" value="Genomic_DNA"/>
</dbReference>
<name>A0A3N5Y9P9_9ALTE</name>
<dbReference type="EC" id="4.2.1.33" evidence="10"/>
<evidence type="ECO:0000256" key="10">
    <source>
        <dbReference type="HAMAP-Rule" id="MF_01031"/>
    </source>
</evidence>
<dbReference type="HAMAP" id="MF_01031">
    <property type="entry name" value="LeuD_type1"/>
    <property type="match status" value="1"/>
</dbReference>
<dbReference type="NCBIfam" id="TIGR00171">
    <property type="entry name" value="leuD"/>
    <property type="match status" value="1"/>
</dbReference>
<comment type="catalytic activity">
    <reaction evidence="1 10">
        <text>(2R,3S)-3-isopropylmalate = (2S)-2-isopropylmalate</text>
        <dbReference type="Rhea" id="RHEA:32287"/>
        <dbReference type="ChEBI" id="CHEBI:1178"/>
        <dbReference type="ChEBI" id="CHEBI:35121"/>
        <dbReference type="EC" id="4.2.1.33"/>
    </reaction>
</comment>
<comment type="pathway">
    <text evidence="3 10">Amino-acid biosynthesis; L-leucine biosynthesis; L-leucine from 3-methyl-2-oxobutanoate: step 2/4.</text>
</comment>
<dbReference type="UniPathway" id="UPA00048">
    <property type="reaction ID" value="UER00071"/>
</dbReference>
<evidence type="ECO:0000256" key="5">
    <source>
        <dbReference type="ARBA" id="ARBA00011271"/>
    </source>
</evidence>
<evidence type="ECO:0000256" key="7">
    <source>
        <dbReference type="ARBA" id="ARBA00022605"/>
    </source>
</evidence>
<dbReference type="OrthoDB" id="9777465at2"/>
<evidence type="ECO:0000256" key="8">
    <source>
        <dbReference type="ARBA" id="ARBA00023239"/>
    </source>
</evidence>
<evidence type="ECO:0000259" key="11">
    <source>
        <dbReference type="Pfam" id="PF00694"/>
    </source>
</evidence>
<dbReference type="PANTHER" id="PTHR43345:SF5">
    <property type="entry name" value="3-ISOPROPYLMALATE DEHYDRATASE SMALL SUBUNIT"/>
    <property type="match status" value="1"/>
</dbReference>
<dbReference type="InterPro" id="IPR033940">
    <property type="entry name" value="IPMI_Swivel"/>
</dbReference>
<comment type="similarity">
    <text evidence="4 10">Belongs to the LeuD family. LeuD type 1 subfamily.</text>
</comment>
<dbReference type="FunFam" id="3.20.19.10:FF:000003">
    <property type="entry name" value="3-isopropylmalate dehydratase small subunit"/>
    <property type="match status" value="1"/>
</dbReference>
<dbReference type="InterPro" id="IPR000573">
    <property type="entry name" value="AconitaseA/IPMdHydase_ssu_swvl"/>
</dbReference>
<dbReference type="CDD" id="cd01577">
    <property type="entry name" value="IPMI_Swivel"/>
    <property type="match status" value="1"/>
</dbReference>
<dbReference type="PANTHER" id="PTHR43345">
    <property type="entry name" value="3-ISOPROPYLMALATE DEHYDRATASE SMALL SUBUNIT 2-RELATED-RELATED"/>
    <property type="match status" value="1"/>
</dbReference>
<accession>A0A3N5Y9P9</accession>
<protein>
    <recommendedName>
        <fullName evidence="10">3-isopropylmalate dehydratase small subunit</fullName>
        <ecNumber evidence="10">4.2.1.33</ecNumber>
    </recommendedName>
    <alternativeName>
        <fullName evidence="10">Alpha-IPM isomerase</fullName>
        <shortName evidence="10">IPMI</shortName>
    </alternativeName>
    <alternativeName>
        <fullName evidence="10">Isopropylmalate isomerase</fullName>
    </alternativeName>
</protein>
<gene>
    <name evidence="10 12" type="primary">leuD</name>
    <name evidence="12" type="ORF">DRW07_15955</name>
</gene>
<evidence type="ECO:0000313" key="13">
    <source>
        <dbReference type="Proteomes" id="UP000275281"/>
    </source>
</evidence>
<keyword evidence="7 10" id="KW-0028">Amino-acid biosynthesis</keyword>
<keyword evidence="13" id="KW-1185">Reference proteome</keyword>
<evidence type="ECO:0000256" key="2">
    <source>
        <dbReference type="ARBA" id="ARBA00002695"/>
    </source>
</evidence>
<dbReference type="GO" id="GO:0009316">
    <property type="term" value="C:3-isopropylmalate dehydratase complex"/>
    <property type="evidence" value="ECO:0007669"/>
    <property type="project" value="InterPro"/>
</dbReference>
<keyword evidence="8 10" id="KW-0456">Lyase</keyword>
<evidence type="ECO:0000256" key="1">
    <source>
        <dbReference type="ARBA" id="ARBA00000491"/>
    </source>
</evidence>
<feature type="domain" description="Aconitase A/isopropylmalate dehydratase small subunit swivel" evidence="11">
    <location>
        <begin position="10"/>
        <end position="125"/>
    </location>
</feature>
<dbReference type="RefSeq" id="WP_124028942.1">
    <property type="nucleotide sequence ID" value="NZ_JBHRSN010000014.1"/>
</dbReference>
<reference evidence="12 13" key="1">
    <citation type="submission" date="2018-11" db="EMBL/GenBank/DDBJ databases">
        <authorList>
            <person name="Ye M.-Q."/>
            <person name="Du Z.-J."/>
        </authorList>
    </citation>
    <scope>NUCLEOTIDE SEQUENCE [LARGE SCALE GENOMIC DNA]</scope>
    <source>
        <strain evidence="12 13">U0105</strain>
    </source>
</reference>
<evidence type="ECO:0000256" key="6">
    <source>
        <dbReference type="ARBA" id="ARBA00022430"/>
    </source>
</evidence>
<comment type="function">
    <text evidence="2 10">Catalyzes the isomerization between 2-isopropylmalate and 3-isopropylmalate, via the formation of 2-isopropylmaleate.</text>
</comment>
<dbReference type="AlphaFoldDB" id="A0A3N5Y9P9"/>
<dbReference type="InterPro" id="IPR050075">
    <property type="entry name" value="LeuD"/>
</dbReference>
<keyword evidence="6 10" id="KW-0432">Leucine biosynthesis</keyword>